<comment type="subcellular location">
    <subcellularLocation>
        <location evidence="12">Cell membrane</location>
        <topology evidence="12">Peripheral membrane protein</topology>
        <orientation evidence="12">Cytoplasmic side</orientation>
    </subcellularLocation>
    <subcellularLocation>
        <location evidence="12">Cytoplasm</location>
    </subcellularLocation>
    <subcellularLocation>
        <location evidence="1">Membrane</location>
        <topology evidence="1">Peripheral membrane protein</topology>
    </subcellularLocation>
    <text evidence="12">Distribution is 50-50.</text>
</comment>
<keyword evidence="6 12" id="KW-0547">Nucleotide-binding</keyword>
<comment type="function">
    <text evidence="12">Part of the Sec protein translocase complex. Interacts with the SecYEG preprotein conducting channel. Has a central role in coupling the hydrolysis of ATP to the transfer of proteins into and across the cell membrane, serving as an ATP-driven molecular motor driving the stepwise translocation of polypeptide chains across the membrane.</text>
</comment>
<dbReference type="Proteomes" id="UP000249890">
    <property type="component" value="Chromosome"/>
</dbReference>
<dbReference type="SMART" id="SM00958">
    <property type="entry name" value="SecA_PP_bind"/>
    <property type="match status" value="1"/>
</dbReference>
<evidence type="ECO:0000256" key="7">
    <source>
        <dbReference type="ARBA" id="ARBA00022840"/>
    </source>
</evidence>
<dbReference type="GO" id="GO:0008564">
    <property type="term" value="F:protein-exporting ATPase activity"/>
    <property type="evidence" value="ECO:0007669"/>
    <property type="project" value="UniProtKB-EC"/>
</dbReference>
<name>A0A2Z2KJ78_9BACL</name>
<dbReference type="SUPFAM" id="SSF81767">
    <property type="entry name" value="Pre-protein crosslinking domain of SecA"/>
    <property type="match status" value="1"/>
</dbReference>
<dbReference type="GO" id="GO:0005886">
    <property type="term" value="C:plasma membrane"/>
    <property type="evidence" value="ECO:0007669"/>
    <property type="project" value="UniProtKB-SubCell"/>
</dbReference>
<evidence type="ECO:0000256" key="5">
    <source>
        <dbReference type="ARBA" id="ARBA00022490"/>
    </source>
</evidence>
<comment type="similarity">
    <text evidence="2 12">Belongs to the SecA family.</text>
</comment>
<evidence type="ECO:0000256" key="2">
    <source>
        <dbReference type="ARBA" id="ARBA00007650"/>
    </source>
</evidence>
<dbReference type="GO" id="GO:0006605">
    <property type="term" value="P:protein targeting"/>
    <property type="evidence" value="ECO:0007669"/>
    <property type="project" value="UniProtKB-UniRule"/>
</dbReference>
<dbReference type="PROSITE" id="PS51192">
    <property type="entry name" value="HELICASE_ATP_BIND_1"/>
    <property type="match status" value="1"/>
</dbReference>
<evidence type="ECO:0000313" key="17">
    <source>
        <dbReference type="Proteomes" id="UP000249890"/>
    </source>
</evidence>
<keyword evidence="7 12" id="KW-0067">ATP-binding</keyword>
<dbReference type="HAMAP" id="MF_01382">
    <property type="entry name" value="SecA"/>
    <property type="match status" value="1"/>
</dbReference>
<keyword evidence="3 12" id="KW-0813">Transport</keyword>
<feature type="binding site" evidence="12">
    <location>
        <begin position="106"/>
        <end position="110"/>
    </location>
    <ligand>
        <name>ATP</name>
        <dbReference type="ChEBI" id="CHEBI:30616"/>
    </ligand>
</feature>
<proteinExistence type="inferred from homology"/>
<dbReference type="FunFam" id="3.40.50.300:FF:000429">
    <property type="entry name" value="Preprotein translocase subunit SecA"/>
    <property type="match status" value="1"/>
</dbReference>
<evidence type="ECO:0000256" key="12">
    <source>
        <dbReference type="HAMAP-Rule" id="MF_01382"/>
    </source>
</evidence>
<dbReference type="CDD" id="cd17928">
    <property type="entry name" value="DEXDc_SecA"/>
    <property type="match status" value="1"/>
</dbReference>
<dbReference type="InterPro" id="IPR036266">
    <property type="entry name" value="SecA_Wing/Scaffold_sf"/>
</dbReference>
<dbReference type="Gene3D" id="3.90.1440.10">
    <property type="entry name" value="SecA, preprotein cross-linking domain"/>
    <property type="match status" value="1"/>
</dbReference>
<dbReference type="SUPFAM" id="SSF52540">
    <property type="entry name" value="P-loop containing nucleoside triphosphate hydrolases"/>
    <property type="match status" value="2"/>
</dbReference>
<dbReference type="InterPro" id="IPR011115">
    <property type="entry name" value="SecA_DEAD"/>
</dbReference>
<evidence type="ECO:0000256" key="11">
    <source>
        <dbReference type="ARBA" id="ARBA00023136"/>
    </source>
</evidence>
<dbReference type="SMART" id="SM00957">
    <property type="entry name" value="SecA_DEAD"/>
    <property type="match status" value="1"/>
</dbReference>
<evidence type="ECO:0000256" key="8">
    <source>
        <dbReference type="ARBA" id="ARBA00022927"/>
    </source>
</evidence>
<organism evidence="16 17">
    <name type="scientific">Paenibacillus donghaensis</name>
    <dbReference type="NCBI Taxonomy" id="414771"/>
    <lineage>
        <taxon>Bacteria</taxon>
        <taxon>Bacillati</taxon>
        <taxon>Bacillota</taxon>
        <taxon>Bacilli</taxon>
        <taxon>Bacillales</taxon>
        <taxon>Paenibacillaceae</taxon>
        <taxon>Paenibacillus</taxon>
    </lineage>
</organism>
<dbReference type="EMBL" id="CP021780">
    <property type="protein sequence ID" value="ASA22359.1"/>
    <property type="molecule type" value="Genomic_DNA"/>
</dbReference>
<evidence type="ECO:0000256" key="3">
    <source>
        <dbReference type="ARBA" id="ARBA00022448"/>
    </source>
</evidence>
<comment type="catalytic activity">
    <reaction evidence="12">
        <text>ATP + H2O + cellular proteinSide 1 = ADP + phosphate + cellular proteinSide 2.</text>
        <dbReference type="EC" id="7.4.2.8"/>
    </reaction>
</comment>
<dbReference type="GO" id="GO:0005829">
    <property type="term" value="C:cytosol"/>
    <property type="evidence" value="ECO:0007669"/>
    <property type="project" value="TreeGrafter"/>
</dbReference>
<dbReference type="InterPro" id="IPR011116">
    <property type="entry name" value="SecA_Wing/Scaffold"/>
</dbReference>
<dbReference type="PANTHER" id="PTHR30612">
    <property type="entry name" value="SECA INNER MEMBRANE COMPONENT OF SEC PROTEIN SECRETION SYSTEM"/>
    <property type="match status" value="1"/>
</dbReference>
<dbReference type="InterPro" id="IPR014001">
    <property type="entry name" value="Helicase_ATP-bd"/>
</dbReference>
<comment type="subunit">
    <text evidence="12">Monomer and homodimer. Part of the essential Sec protein translocation apparatus which comprises SecA, SecYEG and auxiliary proteins SecDF. Other proteins may also be involved.</text>
</comment>
<evidence type="ECO:0000256" key="10">
    <source>
        <dbReference type="ARBA" id="ARBA00023010"/>
    </source>
</evidence>
<dbReference type="GO" id="GO:0031522">
    <property type="term" value="C:cell envelope Sec protein transport complex"/>
    <property type="evidence" value="ECO:0007669"/>
    <property type="project" value="TreeGrafter"/>
</dbReference>
<dbReference type="InterPro" id="IPR020937">
    <property type="entry name" value="SecA_CS"/>
</dbReference>
<evidence type="ECO:0000256" key="4">
    <source>
        <dbReference type="ARBA" id="ARBA00022475"/>
    </source>
</evidence>
<keyword evidence="11 12" id="KW-0472">Membrane</keyword>
<dbReference type="Gene3D" id="3.40.50.300">
    <property type="entry name" value="P-loop containing nucleotide triphosphate hydrolases"/>
    <property type="match status" value="3"/>
</dbReference>
<feature type="binding site" evidence="12">
    <location>
        <position position="88"/>
    </location>
    <ligand>
        <name>ATP</name>
        <dbReference type="ChEBI" id="CHEBI:30616"/>
    </ligand>
</feature>
<dbReference type="GO" id="GO:0017038">
    <property type="term" value="P:protein import"/>
    <property type="evidence" value="ECO:0007669"/>
    <property type="project" value="InterPro"/>
</dbReference>
<dbReference type="InterPro" id="IPR026389">
    <property type="entry name" value="SecA_Actinobact-type"/>
</dbReference>
<dbReference type="InterPro" id="IPR011130">
    <property type="entry name" value="SecA_preprotein_X-link_dom"/>
</dbReference>
<keyword evidence="9 12" id="KW-1278">Translocase</keyword>
<dbReference type="CDD" id="cd18803">
    <property type="entry name" value="SF2_C_secA"/>
    <property type="match status" value="1"/>
</dbReference>
<dbReference type="SUPFAM" id="SSF81886">
    <property type="entry name" value="Helical scaffold and wing domains of SecA"/>
    <property type="match status" value="1"/>
</dbReference>
<evidence type="ECO:0000259" key="14">
    <source>
        <dbReference type="PROSITE" id="PS51194"/>
    </source>
</evidence>
<evidence type="ECO:0000313" key="16">
    <source>
        <dbReference type="EMBL" id="ASA22359.1"/>
    </source>
</evidence>
<dbReference type="GO" id="GO:0005524">
    <property type="term" value="F:ATP binding"/>
    <property type="evidence" value="ECO:0007669"/>
    <property type="project" value="UniProtKB-UniRule"/>
</dbReference>
<dbReference type="InterPro" id="IPR014018">
    <property type="entry name" value="SecA_motor_DEAD"/>
</dbReference>
<evidence type="ECO:0000256" key="9">
    <source>
        <dbReference type="ARBA" id="ARBA00022967"/>
    </source>
</evidence>
<evidence type="ECO:0000259" key="15">
    <source>
        <dbReference type="PROSITE" id="PS51196"/>
    </source>
</evidence>
<reference evidence="16 17" key="1">
    <citation type="submission" date="2017-06" db="EMBL/GenBank/DDBJ databases">
        <title>Complete genome sequence of Paenibacillus donghaensis KCTC 13049T isolated from East Sea sediment, South Korea.</title>
        <authorList>
            <person name="Jung B.K."/>
            <person name="Hong S.-J."/>
            <person name="Shin J.-H."/>
        </authorList>
    </citation>
    <scope>NUCLEOTIDE SEQUENCE [LARGE SCALE GENOMIC DNA]</scope>
    <source>
        <strain evidence="16 17">KCTC 13049</strain>
    </source>
</reference>
<dbReference type="EC" id="7.4.2.8" evidence="12"/>
<dbReference type="KEGG" id="pdh:B9T62_17145"/>
<dbReference type="PANTHER" id="PTHR30612:SF0">
    <property type="entry name" value="CHLOROPLAST PROTEIN-TRANSPORTING ATPASE"/>
    <property type="match status" value="1"/>
</dbReference>
<feature type="domain" description="Helicase C-terminal" evidence="14">
    <location>
        <begin position="417"/>
        <end position="584"/>
    </location>
</feature>
<dbReference type="Pfam" id="PF07517">
    <property type="entry name" value="SecA_DEAD"/>
    <property type="match status" value="1"/>
</dbReference>
<dbReference type="Pfam" id="PF07516">
    <property type="entry name" value="SecA_SW"/>
    <property type="match status" value="2"/>
</dbReference>
<feature type="domain" description="Helicase ATP-binding" evidence="13">
    <location>
        <begin position="90"/>
        <end position="250"/>
    </location>
</feature>
<dbReference type="PROSITE" id="PS51196">
    <property type="entry name" value="SECA_MOTOR_DEAD"/>
    <property type="match status" value="1"/>
</dbReference>
<dbReference type="InterPro" id="IPR000185">
    <property type="entry name" value="SecA"/>
</dbReference>
<sequence>MSRGQRYLAGKLNTAMNQFRLNPYAKTIQAVKAQHAEAWSEQELKSRSARLRQQAQGGAALSGLLVEAAALAAEAVWRVQGIRLRDTQLAAGMAMADGQIAEMQTGEGKTLAAVLPLYLRALAGRGAQVWTFNDYLARRDAAVMGPVFDYLGLVTGCIQEEQSWAERRQAYLADITYLTAHQAGFDYLKDSLVLDMGELLQRPFHFVLVDEADSILIDEARIPLVLAGAAEVSRSGCAEMARLAASLRLNQDYRQDEHGRNVYLTDAGIEQAEARLGCANLYDSGNQEQLARLHHALHAQALLHRDLDYIVREGQVLLIDEFTGRIADKRQWPDGLQAAVEAKEGLNIQGGGMVRSSITLQHLLSLYPHFCGMTATARASAEELLNTYGLRVAIIPPYKPCVRIDEAHLVFMHKEAKLNAVVKEIAAQHRTGRPVLVGTASVEESEHVAARLQSMDITCQVLNAQQDAREAELILGAGKLDAVTVSTNMAGRGVDILLGGGDPAKHQAVCALGGLLVIGTSLHESSRVDQQLRGRAGRQGDPGASRYMISLDDETLQRYGIGAELPEAYHGLRQVEPLESAAIRRLITHIQRVAEGQNVEIKKTLNKYSDLIEQQRRIMLSKRTSVLKGTVKTELLSRVDQELYGRLCSVYGEATVLAAERQLLLAKTDHCWSAYMDHMFAVREAIHLESVGNKNPLDVYNEQAIEAFAKLEEQVQRAVLEAFAGVSLEQPHLSFSPEALSVPSATWTYMIDDSFLASRVNLF</sequence>
<dbReference type="GO" id="GO:0065002">
    <property type="term" value="P:intracellular protein transmembrane transport"/>
    <property type="evidence" value="ECO:0007669"/>
    <property type="project" value="UniProtKB-UniRule"/>
</dbReference>
<dbReference type="Pfam" id="PF21090">
    <property type="entry name" value="P-loop_SecA"/>
    <property type="match status" value="2"/>
</dbReference>
<protein>
    <recommendedName>
        <fullName evidence="12">Protein translocase subunit SecA</fullName>
        <ecNumber evidence="12">7.4.2.8</ecNumber>
    </recommendedName>
</protein>
<dbReference type="PROSITE" id="PS51194">
    <property type="entry name" value="HELICASE_CTER"/>
    <property type="match status" value="1"/>
</dbReference>
<feature type="domain" description="SecA family profile" evidence="15">
    <location>
        <begin position="6"/>
        <end position="582"/>
    </location>
</feature>
<dbReference type="InterPro" id="IPR001650">
    <property type="entry name" value="Helicase_C-like"/>
</dbReference>
<dbReference type="InterPro" id="IPR044722">
    <property type="entry name" value="SecA_SF2_C"/>
</dbReference>
<keyword evidence="4 12" id="KW-1003">Cell membrane</keyword>
<evidence type="ECO:0000256" key="1">
    <source>
        <dbReference type="ARBA" id="ARBA00004170"/>
    </source>
</evidence>
<evidence type="ECO:0000259" key="13">
    <source>
        <dbReference type="PROSITE" id="PS51192"/>
    </source>
</evidence>
<dbReference type="OrthoDB" id="9805579at2"/>
<dbReference type="AlphaFoldDB" id="A0A2Z2KJ78"/>
<keyword evidence="8 12" id="KW-0653">Protein transport</keyword>
<dbReference type="InterPro" id="IPR036670">
    <property type="entry name" value="SecA_X-link_sf"/>
</dbReference>
<accession>A0A2Z2KJ78</accession>
<keyword evidence="5 12" id="KW-0963">Cytoplasm</keyword>
<dbReference type="Gene3D" id="1.10.3060.10">
    <property type="entry name" value="Helical scaffold and wing domains of SecA"/>
    <property type="match status" value="1"/>
</dbReference>
<dbReference type="Pfam" id="PF01043">
    <property type="entry name" value="SecA_PP_bind"/>
    <property type="match status" value="1"/>
</dbReference>
<dbReference type="GO" id="GO:0043952">
    <property type="term" value="P:protein transport by the Sec complex"/>
    <property type="evidence" value="ECO:0007669"/>
    <property type="project" value="TreeGrafter"/>
</dbReference>
<evidence type="ECO:0000256" key="6">
    <source>
        <dbReference type="ARBA" id="ARBA00022741"/>
    </source>
</evidence>
<dbReference type="PROSITE" id="PS01312">
    <property type="entry name" value="SECA"/>
    <property type="match status" value="1"/>
</dbReference>
<dbReference type="InterPro" id="IPR027417">
    <property type="entry name" value="P-loop_NTPase"/>
</dbReference>
<keyword evidence="10 12" id="KW-0811">Translocation</keyword>
<gene>
    <name evidence="16" type="primary">secA2</name>
    <name evidence="12" type="synonym">secA</name>
    <name evidence="16" type="ORF">B9T62_17145</name>
</gene>
<dbReference type="NCBIfam" id="TIGR04221">
    <property type="entry name" value="SecA2_Mycobac"/>
    <property type="match status" value="1"/>
</dbReference>
<keyword evidence="17" id="KW-1185">Reference proteome</keyword>
<dbReference type="PRINTS" id="PR00906">
    <property type="entry name" value="SECA"/>
</dbReference>
<feature type="binding site" evidence="12">
    <location>
        <position position="495"/>
    </location>
    <ligand>
        <name>ATP</name>
        <dbReference type="ChEBI" id="CHEBI:30616"/>
    </ligand>
</feature>